<name>A0A9D3W500_9ROSI</name>
<reference evidence="2 3" key="1">
    <citation type="journal article" date="2021" name="Plant Biotechnol. J.">
        <title>Multi-omics assisted identification of the key and species-specific regulatory components of drought-tolerant mechanisms in Gossypium stocksii.</title>
        <authorList>
            <person name="Yu D."/>
            <person name="Ke L."/>
            <person name="Zhang D."/>
            <person name="Wu Y."/>
            <person name="Sun Y."/>
            <person name="Mei J."/>
            <person name="Sun J."/>
            <person name="Sun Y."/>
        </authorList>
    </citation>
    <scope>NUCLEOTIDE SEQUENCE [LARGE SCALE GENOMIC DNA]</scope>
    <source>
        <strain evidence="3">cv. E1</strain>
        <tissue evidence="2">Leaf</tissue>
    </source>
</reference>
<dbReference type="Gene3D" id="3.10.20.30">
    <property type="match status" value="1"/>
</dbReference>
<dbReference type="PANTHER" id="PTHR43061">
    <property type="entry name" value="GTP DIPHOSPHOKINASE RSH1, CHLOROPLASTIC-RELATED"/>
    <property type="match status" value="1"/>
</dbReference>
<evidence type="ECO:0000313" key="2">
    <source>
        <dbReference type="EMBL" id="KAH1108503.1"/>
    </source>
</evidence>
<dbReference type="PANTHER" id="PTHR43061:SF1">
    <property type="entry name" value="GTP DIPHOSPHOKINASE RSH1, CHLOROPLASTIC-RELATED"/>
    <property type="match status" value="1"/>
</dbReference>
<accession>A0A9D3W500</accession>
<dbReference type="EMBL" id="JAIQCV010000004">
    <property type="protein sequence ID" value="KAH1108503.1"/>
    <property type="molecule type" value="Genomic_DNA"/>
</dbReference>
<dbReference type="InterPro" id="IPR012675">
    <property type="entry name" value="Beta-grasp_dom_sf"/>
</dbReference>
<dbReference type="AlphaFoldDB" id="A0A9D3W500"/>
<dbReference type="InterPro" id="IPR012676">
    <property type="entry name" value="TGS-like"/>
</dbReference>
<proteinExistence type="predicted"/>
<dbReference type="OrthoDB" id="992092at2759"/>
<comment type="caution">
    <text evidence="2">The sequence shown here is derived from an EMBL/GenBank/DDBJ whole genome shotgun (WGS) entry which is preliminary data.</text>
</comment>
<sequence>MIKNLPRGATVIDYAYMIHTDIGNKMVAAKVNGILVSPAHVLANAEAMECITYNFLREQAAPSAVEITMDRVNDFIAYSKEDSEMEDLSYNSRQNRPL</sequence>
<feature type="domain" description="TGS" evidence="1">
    <location>
        <begin position="1"/>
        <end position="52"/>
    </location>
</feature>
<gene>
    <name evidence="2" type="ORF">J1N35_012271</name>
</gene>
<protein>
    <recommendedName>
        <fullName evidence="1">TGS domain-containing protein</fullName>
    </recommendedName>
</protein>
<dbReference type="Proteomes" id="UP000828251">
    <property type="component" value="Unassembled WGS sequence"/>
</dbReference>
<keyword evidence="3" id="KW-1185">Reference proteome</keyword>
<evidence type="ECO:0000259" key="1">
    <source>
        <dbReference type="PROSITE" id="PS51880"/>
    </source>
</evidence>
<evidence type="ECO:0000313" key="3">
    <source>
        <dbReference type="Proteomes" id="UP000828251"/>
    </source>
</evidence>
<dbReference type="SUPFAM" id="SSF81271">
    <property type="entry name" value="TGS-like"/>
    <property type="match status" value="1"/>
</dbReference>
<dbReference type="Pfam" id="PF02824">
    <property type="entry name" value="TGS"/>
    <property type="match status" value="1"/>
</dbReference>
<dbReference type="InterPro" id="IPR004095">
    <property type="entry name" value="TGS"/>
</dbReference>
<dbReference type="PROSITE" id="PS51880">
    <property type="entry name" value="TGS"/>
    <property type="match status" value="1"/>
</dbReference>
<organism evidence="2 3">
    <name type="scientific">Gossypium stocksii</name>
    <dbReference type="NCBI Taxonomy" id="47602"/>
    <lineage>
        <taxon>Eukaryota</taxon>
        <taxon>Viridiplantae</taxon>
        <taxon>Streptophyta</taxon>
        <taxon>Embryophyta</taxon>
        <taxon>Tracheophyta</taxon>
        <taxon>Spermatophyta</taxon>
        <taxon>Magnoliopsida</taxon>
        <taxon>eudicotyledons</taxon>
        <taxon>Gunneridae</taxon>
        <taxon>Pentapetalae</taxon>
        <taxon>rosids</taxon>
        <taxon>malvids</taxon>
        <taxon>Malvales</taxon>
        <taxon>Malvaceae</taxon>
        <taxon>Malvoideae</taxon>
        <taxon>Gossypium</taxon>
    </lineage>
</organism>